<gene>
    <name evidence="2" type="ORF">SAMN04488589_2720</name>
</gene>
<organism evidence="2 3">
    <name type="scientific">Methanolobus vulcani</name>
    <dbReference type="NCBI Taxonomy" id="38026"/>
    <lineage>
        <taxon>Archaea</taxon>
        <taxon>Methanobacteriati</taxon>
        <taxon>Methanobacteriota</taxon>
        <taxon>Stenosarchaea group</taxon>
        <taxon>Methanomicrobia</taxon>
        <taxon>Methanosarcinales</taxon>
        <taxon>Methanosarcinaceae</taxon>
        <taxon>Methanolobus</taxon>
    </lineage>
</organism>
<evidence type="ECO:0000313" key="2">
    <source>
        <dbReference type="EMBL" id="SDG32840.1"/>
    </source>
</evidence>
<keyword evidence="3" id="KW-1185">Reference proteome</keyword>
<accession>A0A7Z7FFK9</accession>
<feature type="transmembrane region" description="Helical" evidence="1">
    <location>
        <begin position="23"/>
        <end position="45"/>
    </location>
</feature>
<proteinExistence type="predicted"/>
<dbReference type="AlphaFoldDB" id="A0A7Z7FFK9"/>
<dbReference type="InterPro" id="IPR008969">
    <property type="entry name" value="CarboxyPept-like_regulatory"/>
</dbReference>
<keyword evidence="1" id="KW-0472">Membrane</keyword>
<dbReference type="Proteomes" id="UP000199259">
    <property type="component" value="Unassembled WGS sequence"/>
</dbReference>
<evidence type="ECO:0008006" key="4">
    <source>
        <dbReference type="Google" id="ProtNLM"/>
    </source>
</evidence>
<name>A0A7Z7FFK9_9EURY</name>
<sequence length="170" mass="17497">MLAFGDFLTNIKKLFGDDRAIELPINIVVMLVVGMVALAALVAIIPPPTKNMSVNIVESGEQSTGPAAGNTVIVDSSTANSPFTVDVLISVADPDGYPVRAANVVLRGLGGVATGTTDDYGNCTLTTASPVGAQVSLGSNQNEGSMDLTISADGFYDFEKADAVMIVRTS</sequence>
<keyword evidence="1" id="KW-1133">Transmembrane helix</keyword>
<protein>
    <recommendedName>
        <fullName evidence="4">Carboxypeptidase regulatory-like domain-containing protein</fullName>
    </recommendedName>
</protein>
<evidence type="ECO:0000313" key="3">
    <source>
        <dbReference type="Proteomes" id="UP000199259"/>
    </source>
</evidence>
<reference evidence="2 3" key="1">
    <citation type="submission" date="2016-10" db="EMBL/GenBank/DDBJ databases">
        <authorList>
            <person name="Varghese N."/>
            <person name="Submissions S."/>
        </authorList>
    </citation>
    <scope>NUCLEOTIDE SEQUENCE [LARGE SCALE GENOMIC DNA]</scope>
    <source>
        <strain evidence="2 3">PL 12/M</strain>
    </source>
</reference>
<keyword evidence="1" id="KW-0812">Transmembrane</keyword>
<comment type="caution">
    <text evidence="2">The sequence shown here is derived from an EMBL/GenBank/DDBJ whole genome shotgun (WGS) entry which is preliminary data.</text>
</comment>
<dbReference type="EMBL" id="FNCA01000012">
    <property type="protein sequence ID" value="SDG32840.1"/>
    <property type="molecule type" value="Genomic_DNA"/>
</dbReference>
<evidence type="ECO:0000256" key="1">
    <source>
        <dbReference type="SAM" id="Phobius"/>
    </source>
</evidence>
<dbReference type="SUPFAM" id="SSF49464">
    <property type="entry name" value="Carboxypeptidase regulatory domain-like"/>
    <property type="match status" value="1"/>
</dbReference>